<organism evidence="1">
    <name type="scientific">marine metagenome</name>
    <dbReference type="NCBI Taxonomy" id="408172"/>
    <lineage>
        <taxon>unclassified sequences</taxon>
        <taxon>metagenomes</taxon>
        <taxon>ecological metagenomes</taxon>
    </lineage>
</organism>
<sequence length="52" mass="5973">VDEKYSSTGKYADKLLVLQMLNELKKIALKIKGIKTITVKYGQKRVIHLKKV</sequence>
<name>A0A381WIB0_9ZZZZ</name>
<reference evidence="1" key="1">
    <citation type="submission" date="2018-05" db="EMBL/GenBank/DDBJ databases">
        <authorList>
            <person name="Lanie J.A."/>
            <person name="Ng W.-L."/>
            <person name="Kazmierczak K.M."/>
            <person name="Andrzejewski T.M."/>
            <person name="Davidsen T.M."/>
            <person name="Wayne K.J."/>
            <person name="Tettelin H."/>
            <person name="Glass J.I."/>
            <person name="Rusch D."/>
            <person name="Podicherti R."/>
            <person name="Tsui H.-C.T."/>
            <person name="Winkler M.E."/>
        </authorList>
    </citation>
    <scope>NUCLEOTIDE SEQUENCE</scope>
</reference>
<dbReference type="EMBL" id="UINC01011896">
    <property type="protein sequence ID" value="SVA52234.1"/>
    <property type="molecule type" value="Genomic_DNA"/>
</dbReference>
<proteinExistence type="predicted"/>
<evidence type="ECO:0000313" key="1">
    <source>
        <dbReference type="EMBL" id="SVA52234.1"/>
    </source>
</evidence>
<gene>
    <name evidence="1" type="ORF">METZ01_LOCUS105088</name>
</gene>
<feature type="non-terminal residue" evidence="1">
    <location>
        <position position="1"/>
    </location>
</feature>
<dbReference type="AlphaFoldDB" id="A0A381WIB0"/>
<protein>
    <submittedName>
        <fullName evidence="1">Uncharacterized protein</fullName>
    </submittedName>
</protein>
<accession>A0A381WIB0</accession>